<dbReference type="SFLD" id="SFLDG01123">
    <property type="entry name" value="methyltransferase_(Class_B)"/>
    <property type="match status" value="1"/>
</dbReference>
<comment type="cofactor">
    <cofactor evidence="1">
        <name>[4Fe-4S] cluster</name>
        <dbReference type="ChEBI" id="CHEBI:49883"/>
    </cofactor>
</comment>
<dbReference type="PROSITE" id="PS51918">
    <property type="entry name" value="RADICAL_SAM"/>
    <property type="match status" value="1"/>
</dbReference>
<proteinExistence type="predicted"/>
<accession>A0A1J4SCW6</accession>
<dbReference type="InterPro" id="IPR006638">
    <property type="entry name" value="Elp3/MiaA/NifB-like_rSAM"/>
</dbReference>
<dbReference type="Pfam" id="PF04055">
    <property type="entry name" value="Radical_SAM"/>
    <property type="match status" value="1"/>
</dbReference>
<dbReference type="SFLD" id="SFLDS00029">
    <property type="entry name" value="Radical_SAM"/>
    <property type="match status" value="1"/>
</dbReference>
<dbReference type="PANTHER" id="PTHR43409:SF7">
    <property type="entry name" value="BLL1977 PROTEIN"/>
    <property type="match status" value="1"/>
</dbReference>
<dbReference type="GO" id="GO:0051539">
    <property type="term" value="F:4 iron, 4 sulfur cluster binding"/>
    <property type="evidence" value="ECO:0007669"/>
    <property type="project" value="UniProtKB-KW"/>
</dbReference>
<evidence type="ECO:0000256" key="4">
    <source>
        <dbReference type="ARBA" id="ARBA00022691"/>
    </source>
</evidence>
<keyword evidence="3" id="KW-0808">Transferase</keyword>
<dbReference type="CDD" id="cd01335">
    <property type="entry name" value="Radical_SAM"/>
    <property type="match status" value="1"/>
</dbReference>
<evidence type="ECO:0000256" key="6">
    <source>
        <dbReference type="ARBA" id="ARBA00023004"/>
    </source>
</evidence>
<dbReference type="Gene3D" id="3.80.30.20">
    <property type="entry name" value="tm_1862 like domain"/>
    <property type="match status" value="1"/>
</dbReference>
<dbReference type="GO" id="GO:0003824">
    <property type="term" value="F:catalytic activity"/>
    <property type="evidence" value="ECO:0007669"/>
    <property type="project" value="InterPro"/>
</dbReference>
<keyword evidence="4" id="KW-0949">S-adenosyl-L-methionine</keyword>
<dbReference type="SMART" id="SM00729">
    <property type="entry name" value="Elp3"/>
    <property type="match status" value="1"/>
</dbReference>
<comment type="caution">
    <text evidence="9">The sequence shown here is derived from an EMBL/GenBank/DDBJ whole genome shotgun (WGS) entry which is preliminary data.</text>
</comment>
<evidence type="ECO:0000256" key="7">
    <source>
        <dbReference type="ARBA" id="ARBA00023014"/>
    </source>
</evidence>
<dbReference type="InterPro" id="IPR051198">
    <property type="entry name" value="BchE-like"/>
</dbReference>
<dbReference type="CDD" id="cd02068">
    <property type="entry name" value="radical_SAM_B12_BD"/>
    <property type="match status" value="1"/>
</dbReference>
<keyword evidence="2" id="KW-0489">Methyltransferase</keyword>
<dbReference type="EMBL" id="MNUO01000057">
    <property type="protein sequence ID" value="OIN97243.1"/>
    <property type="molecule type" value="Genomic_DNA"/>
</dbReference>
<keyword evidence="7" id="KW-0411">Iron-sulfur</keyword>
<evidence type="ECO:0000313" key="10">
    <source>
        <dbReference type="Proteomes" id="UP000182278"/>
    </source>
</evidence>
<dbReference type="Gene3D" id="3.40.50.280">
    <property type="entry name" value="Cobalamin-binding domain"/>
    <property type="match status" value="1"/>
</dbReference>
<gene>
    <name evidence="9" type="ORF">AUJ66_03985</name>
</gene>
<evidence type="ECO:0000313" key="9">
    <source>
        <dbReference type="EMBL" id="OIN97243.1"/>
    </source>
</evidence>
<keyword evidence="6" id="KW-0408">Iron</keyword>
<evidence type="ECO:0000259" key="8">
    <source>
        <dbReference type="PROSITE" id="PS51918"/>
    </source>
</evidence>
<dbReference type="InterPro" id="IPR007197">
    <property type="entry name" value="rSAM"/>
</dbReference>
<dbReference type="InterPro" id="IPR023404">
    <property type="entry name" value="rSAM_horseshoe"/>
</dbReference>
<sequence length="436" mass="50992">MKVCLVYPDLMDFPSYFDKVGGIISVSRRFLPPLGILYLISNSSKKIDFIDNRITRYPDEGLYNKLKGFNIVGFGGTVTEVKQAKNVAKLLRESGVITIYGGANATLNYNQYTNNFDIIVRGEGEITFEEVLNALEKKRPLDNIPGIVHKKDGKIIHNSDRPFIQNLDILKYPAREIRDLKRYLWSKSVYLNVFPTVVPMNTVLSGRGCPYMCTFCSSKLMWKQIYRKRRVEAVVKEIEYLMENFETRSIYFREDLFTRPREWVLKFCNRVKPLNIEWMCESRVDTVDKEMLKVMRDAGCVAMWFGIESCSNKTLRLIKKGFTIEQAKRTIKNCNEVDVICGGNFMFGFPHETREDILFNFEEAQKLGLDWIAFSRLIGFPRSELYDLFRKERLDRYEYESIIVPDTRYMHADEVTDLGYSKFPEIINYNKSHKLK</sequence>
<dbReference type="GO" id="GO:0046872">
    <property type="term" value="F:metal ion binding"/>
    <property type="evidence" value="ECO:0007669"/>
    <property type="project" value="UniProtKB-KW"/>
</dbReference>
<dbReference type="InterPro" id="IPR034466">
    <property type="entry name" value="Methyltransferase_Class_B"/>
</dbReference>
<protein>
    <recommendedName>
        <fullName evidence="8">Radical SAM core domain-containing protein</fullName>
    </recommendedName>
</protein>
<evidence type="ECO:0000256" key="1">
    <source>
        <dbReference type="ARBA" id="ARBA00001966"/>
    </source>
</evidence>
<dbReference type="STRING" id="1817893.AUJ66_03985"/>
<dbReference type="PANTHER" id="PTHR43409">
    <property type="entry name" value="ANAEROBIC MAGNESIUM-PROTOPORPHYRIN IX MONOMETHYL ESTER CYCLASE-RELATED"/>
    <property type="match status" value="1"/>
</dbReference>
<dbReference type="AlphaFoldDB" id="A0A1J4SCW6"/>
<evidence type="ECO:0000256" key="3">
    <source>
        <dbReference type="ARBA" id="ARBA00022679"/>
    </source>
</evidence>
<keyword evidence="5" id="KW-0479">Metal-binding</keyword>
<name>A0A1J4SCW6_9BACT</name>
<dbReference type="Proteomes" id="UP000182278">
    <property type="component" value="Unassembled WGS sequence"/>
</dbReference>
<reference evidence="9 10" key="1">
    <citation type="journal article" date="2016" name="Environ. Microbiol.">
        <title>Genomic resolution of a cold subsurface aquifer community provides metabolic insights for novel microbes adapted to high CO concentrations.</title>
        <authorList>
            <person name="Probst A.J."/>
            <person name="Castelle C.J."/>
            <person name="Singh A."/>
            <person name="Brown C.T."/>
            <person name="Anantharaman K."/>
            <person name="Sharon I."/>
            <person name="Hug L.A."/>
            <person name="Burstein D."/>
            <person name="Emerson J.B."/>
            <person name="Thomas B.C."/>
            <person name="Banfield J.F."/>
        </authorList>
    </citation>
    <scope>NUCLEOTIDE SEQUENCE [LARGE SCALE GENOMIC DNA]</scope>
    <source>
        <strain evidence="9">CG1_02_38_46</strain>
    </source>
</reference>
<organism evidence="9 10">
    <name type="scientific">Candidatus Desantisbacteria bacterium CG1_02_38_46</name>
    <dbReference type="NCBI Taxonomy" id="1817893"/>
    <lineage>
        <taxon>Bacteria</taxon>
        <taxon>Candidatus Desantisiibacteriota</taxon>
    </lineage>
</organism>
<feature type="domain" description="Radical SAM core" evidence="8">
    <location>
        <begin position="195"/>
        <end position="414"/>
    </location>
</feature>
<dbReference type="InterPro" id="IPR058240">
    <property type="entry name" value="rSAM_sf"/>
</dbReference>
<dbReference type="SUPFAM" id="SSF102114">
    <property type="entry name" value="Radical SAM enzymes"/>
    <property type="match status" value="1"/>
</dbReference>
<dbReference type="SFLD" id="SFLDG01082">
    <property type="entry name" value="B12-binding_domain_containing"/>
    <property type="match status" value="1"/>
</dbReference>
<evidence type="ECO:0000256" key="2">
    <source>
        <dbReference type="ARBA" id="ARBA00022603"/>
    </source>
</evidence>
<evidence type="ECO:0000256" key="5">
    <source>
        <dbReference type="ARBA" id="ARBA00022723"/>
    </source>
</evidence>